<evidence type="ECO:0000256" key="1">
    <source>
        <dbReference type="SAM" id="MobiDB-lite"/>
    </source>
</evidence>
<evidence type="ECO:0000313" key="2">
    <source>
        <dbReference type="EMBL" id="GEU41923.1"/>
    </source>
</evidence>
<protein>
    <submittedName>
        <fullName evidence="2">Uncharacterized protein</fullName>
    </submittedName>
</protein>
<gene>
    <name evidence="2" type="ORF">Tci_013901</name>
</gene>
<dbReference type="AlphaFoldDB" id="A0A6L2JXZ6"/>
<organism evidence="2">
    <name type="scientific">Tanacetum cinerariifolium</name>
    <name type="common">Dalmatian daisy</name>
    <name type="synonym">Chrysanthemum cinerariifolium</name>
    <dbReference type="NCBI Taxonomy" id="118510"/>
    <lineage>
        <taxon>Eukaryota</taxon>
        <taxon>Viridiplantae</taxon>
        <taxon>Streptophyta</taxon>
        <taxon>Embryophyta</taxon>
        <taxon>Tracheophyta</taxon>
        <taxon>Spermatophyta</taxon>
        <taxon>Magnoliopsida</taxon>
        <taxon>eudicotyledons</taxon>
        <taxon>Gunneridae</taxon>
        <taxon>Pentapetalae</taxon>
        <taxon>asterids</taxon>
        <taxon>campanulids</taxon>
        <taxon>Asterales</taxon>
        <taxon>Asteraceae</taxon>
        <taxon>Asteroideae</taxon>
        <taxon>Anthemideae</taxon>
        <taxon>Anthemidinae</taxon>
        <taxon>Tanacetum</taxon>
    </lineage>
</organism>
<proteinExistence type="predicted"/>
<dbReference type="EMBL" id="BKCJ010001501">
    <property type="protein sequence ID" value="GEU41923.1"/>
    <property type="molecule type" value="Genomic_DNA"/>
</dbReference>
<reference evidence="2" key="1">
    <citation type="journal article" date="2019" name="Sci. Rep.">
        <title>Draft genome of Tanacetum cinerariifolium, the natural source of mosquito coil.</title>
        <authorList>
            <person name="Yamashiro T."/>
            <person name="Shiraishi A."/>
            <person name="Satake H."/>
            <person name="Nakayama K."/>
        </authorList>
    </citation>
    <scope>NUCLEOTIDE SEQUENCE</scope>
</reference>
<name>A0A6L2JXZ6_TANCI</name>
<comment type="caution">
    <text evidence="2">The sequence shown here is derived from an EMBL/GenBank/DDBJ whole genome shotgun (WGS) entry which is preliminary data.</text>
</comment>
<accession>A0A6L2JXZ6</accession>
<sequence length="327" mass="36733">MKNVKSVQFDECDLIKFKDASTVVMVNVKEIDTVSNMYHVVITKNSMILRSIIQSLIYEKVEVNIIGNIFQIFVKEIGTWNIHISNDIESNDSNNGDISSNRNGDPSEALDDFIQHVVEDKEVKKTPPKDPNADDSKPPGFEKCHIYNKDDVTSQAGDEDVSFSTDQVKDNHTATHKDMAADEVVTDNSKAPSFENFIKENKACSRSSSTSRARKCSTSNYSRKDLKGFSFIDEMNRMIKVGEALGYDVKGCKKYVRYGGGDDERGGEVAAKMEVRWRTVAMVSVVAATFERWCFAVDAAEEFKENMLSDYCCQAKLMLLINVDKSN</sequence>
<feature type="region of interest" description="Disordered" evidence="1">
    <location>
        <begin position="120"/>
        <end position="142"/>
    </location>
</feature>